<accession>A0A226Q4U5</accession>
<protein>
    <submittedName>
        <fullName evidence="1">Uncharacterized protein</fullName>
    </submittedName>
</protein>
<evidence type="ECO:0000313" key="1">
    <source>
        <dbReference type="EMBL" id="OXB86984.1"/>
    </source>
</evidence>
<dbReference type="RefSeq" id="WP_025949060.1">
    <property type="nucleotide sequence ID" value="NZ_CP018058.1"/>
</dbReference>
<dbReference type="KEGG" id="gtm:GT3921_17250"/>
<gene>
    <name evidence="1" type="ORF">B9L19_16205</name>
</gene>
<keyword evidence="2" id="KW-1185">Reference proteome</keyword>
<evidence type="ECO:0000313" key="2">
    <source>
        <dbReference type="Proteomes" id="UP000198378"/>
    </source>
</evidence>
<dbReference type="PROSITE" id="PS51257">
    <property type="entry name" value="PROKAR_LIPOPROTEIN"/>
    <property type="match status" value="1"/>
</dbReference>
<name>A0A226Q4U5_9BACL</name>
<proteinExistence type="predicted"/>
<dbReference type="AlphaFoldDB" id="A0A226Q4U5"/>
<sequence length="112" mass="12779">MRIGIPLVLLLVMIFFSGCEQQQTVPGYDDIPLHPKASDIRSVDERVEFVVASSSAEEVADYYLDELEKRQWTQVDRWGSAFVYEKKGRQILLVVTDVKNHAKVSVSPFHPN</sequence>
<comment type="caution">
    <text evidence="1">The sequence shown here is derived from an EMBL/GenBank/DDBJ whole genome shotgun (WGS) entry which is preliminary data.</text>
</comment>
<dbReference type="Proteomes" id="UP000198378">
    <property type="component" value="Unassembled WGS sequence"/>
</dbReference>
<dbReference type="EMBL" id="NEWK01000002">
    <property type="protein sequence ID" value="OXB86984.1"/>
    <property type="molecule type" value="Genomic_DNA"/>
</dbReference>
<organism evidence="1 2">
    <name type="scientific">Geobacillus thermocatenulatus</name>
    <dbReference type="NCBI Taxonomy" id="33938"/>
    <lineage>
        <taxon>Bacteria</taxon>
        <taxon>Bacillati</taxon>
        <taxon>Bacillota</taxon>
        <taxon>Bacilli</taxon>
        <taxon>Bacillales</taxon>
        <taxon>Anoxybacillaceae</taxon>
        <taxon>Geobacillus</taxon>
        <taxon>Geobacillus thermoleovorans group</taxon>
    </lineage>
</organism>
<reference evidence="1 2" key="1">
    <citation type="submission" date="2017-05" db="EMBL/GenBank/DDBJ databases">
        <title>The genome sequence of Geobacillus thermocatenulatus DSM 730.</title>
        <authorList>
            <person name="Ramaloko W.T."/>
            <person name="Koen N."/>
            <person name="Polliack S."/>
            <person name="Aliyu H."/>
            <person name="Lebre P."/>
            <person name="Mohr T."/>
            <person name="Oswald F."/>
            <person name="Zwick M."/>
            <person name="Neumann A."/>
            <person name="Syldatk C."/>
            <person name="Cowan D."/>
            <person name="De Maayer P."/>
        </authorList>
    </citation>
    <scope>NUCLEOTIDE SEQUENCE [LARGE SCALE GENOMIC DNA]</scope>
    <source>
        <strain evidence="1 2">BGSC 93A1</strain>
    </source>
</reference>